<keyword evidence="5" id="KW-0862">Zinc</keyword>
<dbReference type="PROSITE" id="PS00107">
    <property type="entry name" value="PROTEIN_KINASE_ATP"/>
    <property type="match status" value="1"/>
</dbReference>
<feature type="compositionally biased region" description="Polar residues" evidence="7">
    <location>
        <begin position="199"/>
        <end position="212"/>
    </location>
</feature>
<feature type="compositionally biased region" description="Polar residues" evidence="7">
    <location>
        <begin position="277"/>
        <end position="288"/>
    </location>
</feature>
<evidence type="ECO:0000256" key="3">
    <source>
        <dbReference type="ARBA" id="ARBA00022777"/>
    </source>
</evidence>
<dbReference type="Gene3D" id="3.30.200.20">
    <property type="entry name" value="Phosphorylase Kinase, domain 1"/>
    <property type="match status" value="1"/>
</dbReference>
<evidence type="ECO:0000256" key="2">
    <source>
        <dbReference type="ARBA" id="ARBA00022741"/>
    </source>
</evidence>
<accession>A0AAD8VVI9</accession>
<dbReference type="SMART" id="SM00184">
    <property type="entry name" value="RING"/>
    <property type="match status" value="1"/>
</dbReference>
<evidence type="ECO:0000313" key="11">
    <source>
        <dbReference type="Proteomes" id="UP001231189"/>
    </source>
</evidence>
<dbReference type="EMBL" id="JAUUTY010000006">
    <property type="protein sequence ID" value="KAK1620854.1"/>
    <property type="molecule type" value="Genomic_DNA"/>
</dbReference>
<dbReference type="InterPro" id="IPR008271">
    <property type="entry name" value="Ser/Thr_kinase_AS"/>
</dbReference>
<feature type="compositionally biased region" description="Low complexity" evidence="7">
    <location>
        <begin position="227"/>
        <end position="236"/>
    </location>
</feature>
<dbReference type="Pfam" id="PF00069">
    <property type="entry name" value="Pkinase"/>
    <property type="match status" value="1"/>
</dbReference>
<keyword evidence="4 6" id="KW-0067">ATP-binding</keyword>
<sequence length="631" mass="68630">MGGCCCFSSGRSDVDRAPVHIYHQQNQEEHEPLSSAFEGSSPASAVVAVDTNLDTSTPDTYRAPPAPLPYDVGLPENSDLEKSDIKNKKDDQEESLKVDEYESCEKGVPEDKPEEEDVCPICLEEYDEENPRSITKCEHHFHLCCILEWMERSETCPVCDQITLIDEMWGDMAGRDHRRNVSSSSAGRPGRRSAGPSPLWSQQLPAGSSSGRAKSLFRSIGVWFSSLSTPSSPASASKEKKRALAPAPAPDDAIKKPPSFGHGTGRPSLLRGAGGLYSNTSRRGSVGAGQQFQSSVFTMDEILKATDNFSPALKIGQGGFGAVYKGVLPDGTVVAVKRARTKSPHVDVEFRSEVKIMARVEHQSLVRFYGYLEHGDERVVVIEHVPGGTLREHLDRCHGRFLELGARLDIAIDVAHGVTYLHMYSDHPIIHRDIKSSNILLTASLRAKVADFGFARLGAGFGSGGGGGAGGARPHVTTQVKGTAGYLDPEYLKTCQLTDRSDVYSFGVLLVELVSGRRPIEAKRDMQERLTARWAMRRLVEGRAAEEVLDPCLLRTAAAGCAAEAVLELAFRCMGPVRDERPSMDDCCRALWAVRKTYRDMVATTMGAYDAFSDRASSSSASTGTGELCRA</sequence>
<dbReference type="SUPFAM" id="SSF57850">
    <property type="entry name" value="RING/U-box"/>
    <property type="match status" value="1"/>
</dbReference>
<dbReference type="GO" id="GO:0005524">
    <property type="term" value="F:ATP binding"/>
    <property type="evidence" value="ECO:0007669"/>
    <property type="project" value="UniProtKB-UniRule"/>
</dbReference>
<dbReference type="InterPro" id="IPR011009">
    <property type="entry name" value="Kinase-like_dom_sf"/>
</dbReference>
<feature type="compositionally biased region" description="Low complexity" evidence="7">
    <location>
        <begin position="182"/>
        <end position="198"/>
    </location>
</feature>
<feature type="binding site" evidence="6">
    <location>
        <position position="337"/>
    </location>
    <ligand>
        <name>ATP</name>
        <dbReference type="ChEBI" id="CHEBI:30616"/>
    </ligand>
</feature>
<dbReference type="Proteomes" id="UP001231189">
    <property type="component" value="Unassembled WGS sequence"/>
</dbReference>
<protein>
    <recommendedName>
        <fullName evidence="12">Protein kinase domain-containing protein</fullName>
    </recommendedName>
</protein>
<dbReference type="CDD" id="cd23116">
    <property type="entry name" value="RING-H2_AIRP1-like"/>
    <property type="match status" value="1"/>
</dbReference>
<keyword evidence="1" id="KW-0808">Transferase</keyword>
<feature type="compositionally biased region" description="Basic and acidic residues" evidence="7">
    <location>
        <begin position="79"/>
        <end position="111"/>
    </location>
</feature>
<gene>
    <name evidence="10" type="ORF">QYE76_026371</name>
</gene>
<name>A0AAD8VVI9_LOLMU</name>
<dbReference type="FunFam" id="1.10.510.10:FF:000876">
    <property type="entry name" value="Receptor-like protein kinase FERONIA"/>
    <property type="match status" value="1"/>
</dbReference>
<feature type="domain" description="RING-type" evidence="9">
    <location>
        <begin position="119"/>
        <end position="160"/>
    </location>
</feature>
<dbReference type="Gene3D" id="3.30.40.10">
    <property type="entry name" value="Zinc/RING finger domain, C3HC4 (zinc finger)"/>
    <property type="match status" value="1"/>
</dbReference>
<dbReference type="InterPro" id="IPR013083">
    <property type="entry name" value="Znf_RING/FYVE/PHD"/>
</dbReference>
<evidence type="ECO:0000256" key="6">
    <source>
        <dbReference type="PROSITE-ProRule" id="PRU10141"/>
    </source>
</evidence>
<dbReference type="SMART" id="SM00220">
    <property type="entry name" value="S_TKc"/>
    <property type="match status" value="1"/>
</dbReference>
<dbReference type="AlphaFoldDB" id="A0AAD8VVI9"/>
<dbReference type="FunFam" id="3.30.40.10:FF:000376">
    <property type="entry name" value="Putative E3 ubiquitin-protein ligase RHB1A"/>
    <property type="match status" value="1"/>
</dbReference>
<evidence type="ECO:0000313" key="10">
    <source>
        <dbReference type="EMBL" id="KAK1620854.1"/>
    </source>
</evidence>
<dbReference type="GO" id="GO:0004672">
    <property type="term" value="F:protein kinase activity"/>
    <property type="evidence" value="ECO:0007669"/>
    <property type="project" value="InterPro"/>
</dbReference>
<evidence type="ECO:0008006" key="12">
    <source>
        <dbReference type="Google" id="ProtNLM"/>
    </source>
</evidence>
<dbReference type="InterPro" id="IPR000719">
    <property type="entry name" value="Prot_kinase_dom"/>
</dbReference>
<keyword evidence="5" id="KW-0863">Zinc-finger</keyword>
<dbReference type="Gene3D" id="1.10.510.10">
    <property type="entry name" value="Transferase(Phosphotransferase) domain 1"/>
    <property type="match status" value="1"/>
</dbReference>
<dbReference type="PROSITE" id="PS50011">
    <property type="entry name" value="PROTEIN_KINASE_DOM"/>
    <property type="match status" value="1"/>
</dbReference>
<dbReference type="SUPFAM" id="SSF56112">
    <property type="entry name" value="Protein kinase-like (PK-like)"/>
    <property type="match status" value="1"/>
</dbReference>
<keyword evidence="11" id="KW-1185">Reference proteome</keyword>
<dbReference type="PROSITE" id="PS50089">
    <property type="entry name" value="ZF_RING_2"/>
    <property type="match status" value="1"/>
</dbReference>
<evidence type="ECO:0000256" key="4">
    <source>
        <dbReference type="ARBA" id="ARBA00022840"/>
    </source>
</evidence>
<keyword evidence="2 6" id="KW-0547">Nucleotide-binding</keyword>
<evidence type="ECO:0000256" key="1">
    <source>
        <dbReference type="ARBA" id="ARBA00022679"/>
    </source>
</evidence>
<feature type="region of interest" description="Disordered" evidence="7">
    <location>
        <begin position="175"/>
        <end position="212"/>
    </location>
</feature>
<feature type="region of interest" description="Disordered" evidence="7">
    <location>
        <begin position="227"/>
        <end position="288"/>
    </location>
</feature>
<proteinExistence type="predicted"/>
<feature type="region of interest" description="Disordered" evidence="7">
    <location>
        <begin position="54"/>
        <end position="112"/>
    </location>
</feature>
<keyword evidence="3" id="KW-0418">Kinase</keyword>
<dbReference type="PANTHER" id="PTHR47989:SF71">
    <property type="entry name" value="PROTEIN KINASE DOMAIN-CONTAINING PROTEIN"/>
    <property type="match status" value="1"/>
</dbReference>
<dbReference type="PROSITE" id="PS00108">
    <property type="entry name" value="PROTEIN_KINASE_ST"/>
    <property type="match status" value="1"/>
</dbReference>
<dbReference type="PANTHER" id="PTHR47989">
    <property type="entry name" value="OS01G0750732 PROTEIN"/>
    <property type="match status" value="1"/>
</dbReference>
<dbReference type="InterPro" id="IPR017441">
    <property type="entry name" value="Protein_kinase_ATP_BS"/>
</dbReference>
<dbReference type="Pfam" id="PF13639">
    <property type="entry name" value="zf-RING_2"/>
    <property type="match status" value="1"/>
</dbReference>
<evidence type="ECO:0000256" key="5">
    <source>
        <dbReference type="PROSITE-ProRule" id="PRU00175"/>
    </source>
</evidence>
<dbReference type="InterPro" id="IPR001841">
    <property type="entry name" value="Znf_RING"/>
</dbReference>
<evidence type="ECO:0000256" key="7">
    <source>
        <dbReference type="SAM" id="MobiDB-lite"/>
    </source>
</evidence>
<evidence type="ECO:0000259" key="9">
    <source>
        <dbReference type="PROSITE" id="PS50089"/>
    </source>
</evidence>
<comment type="caution">
    <text evidence="10">The sequence shown here is derived from an EMBL/GenBank/DDBJ whole genome shotgun (WGS) entry which is preliminary data.</text>
</comment>
<organism evidence="10 11">
    <name type="scientific">Lolium multiflorum</name>
    <name type="common">Italian ryegrass</name>
    <name type="synonym">Lolium perenne subsp. multiflorum</name>
    <dbReference type="NCBI Taxonomy" id="4521"/>
    <lineage>
        <taxon>Eukaryota</taxon>
        <taxon>Viridiplantae</taxon>
        <taxon>Streptophyta</taxon>
        <taxon>Embryophyta</taxon>
        <taxon>Tracheophyta</taxon>
        <taxon>Spermatophyta</taxon>
        <taxon>Magnoliopsida</taxon>
        <taxon>Liliopsida</taxon>
        <taxon>Poales</taxon>
        <taxon>Poaceae</taxon>
        <taxon>BOP clade</taxon>
        <taxon>Pooideae</taxon>
        <taxon>Poodae</taxon>
        <taxon>Poeae</taxon>
        <taxon>Poeae Chloroplast Group 2 (Poeae type)</taxon>
        <taxon>Loliodinae</taxon>
        <taxon>Loliinae</taxon>
        <taxon>Lolium</taxon>
    </lineage>
</organism>
<reference evidence="10" key="1">
    <citation type="submission" date="2023-07" db="EMBL/GenBank/DDBJ databases">
        <title>A chromosome-level genome assembly of Lolium multiflorum.</title>
        <authorList>
            <person name="Chen Y."/>
            <person name="Copetti D."/>
            <person name="Kolliker R."/>
            <person name="Studer B."/>
        </authorList>
    </citation>
    <scope>NUCLEOTIDE SEQUENCE</scope>
    <source>
        <strain evidence="10">02402/16</strain>
        <tissue evidence="10">Leaf</tissue>
    </source>
</reference>
<dbReference type="GO" id="GO:0008270">
    <property type="term" value="F:zinc ion binding"/>
    <property type="evidence" value="ECO:0007669"/>
    <property type="project" value="UniProtKB-KW"/>
</dbReference>
<evidence type="ECO:0000259" key="8">
    <source>
        <dbReference type="PROSITE" id="PS50011"/>
    </source>
</evidence>
<feature type="domain" description="Protein kinase" evidence="8">
    <location>
        <begin position="309"/>
        <end position="593"/>
    </location>
</feature>
<keyword evidence="5" id="KW-0479">Metal-binding</keyword>